<reference evidence="4 5" key="1">
    <citation type="journal article" date="2020" name="ISME J.">
        <title>Uncovering the hidden diversity of litter-decomposition mechanisms in mushroom-forming fungi.</title>
        <authorList>
            <person name="Floudas D."/>
            <person name="Bentzer J."/>
            <person name="Ahren D."/>
            <person name="Johansson T."/>
            <person name="Persson P."/>
            <person name="Tunlid A."/>
        </authorList>
    </citation>
    <scope>NUCLEOTIDE SEQUENCE [LARGE SCALE GENOMIC DNA]</scope>
    <source>
        <strain evidence="4 5">CBS 101986</strain>
    </source>
</reference>
<dbReference type="InterPro" id="IPR005945">
    <property type="entry name" value="Pro_imino_pep"/>
</dbReference>
<dbReference type="NCBIfam" id="TIGR01250">
    <property type="entry name" value="pro_imino_pep_2"/>
    <property type="match status" value="1"/>
</dbReference>
<dbReference type="PANTHER" id="PTHR43194:SF2">
    <property type="entry name" value="PEROXISOMAL MEMBRANE PROTEIN LPX1"/>
    <property type="match status" value="1"/>
</dbReference>
<dbReference type="AlphaFoldDB" id="A0A8H5EU31"/>
<evidence type="ECO:0000259" key="3">
    <source>
        <dbReference type="Pfam" id="PF00561"/>
    </source>
</evidence>
<dbReference type="Proteomes" id="UP000567179">
    <property type="component" value="Unassembled WGS sequence"/>
</dbReference>
<evidence type="ECO:0000313" key="5">
    <source>
        <dbReference type="Proteomes" id="UP000567179"/>
    </source>
</evidence>
<dbReference type="InterPro" id="IPR000073">
    <property type="entry name" value="AB_hydrolase_1"/>
</dbReference>
<dbReference type="PRINTS" id="PR00793">
    <property type="entry name" value="PROAMNOPTASE"/>
</dbReference>
<dbReference type="Gene3D" id="3.40.50.1820">
    <property type="entry name" value="alpha/beta hydrolase"/>
    <property type="match status" value="1"/>
</dbReference>
<comment type="caution">
    <text evidence="4">The sequence shown here is derived from an EMBL/GenBank/DDBJ whole genome shotgun (WGS) entry which is preliminary data.</text>
</comment>
<protein>
    <recommendedName>
        <fullName evidence="3">AB hydrolase-1 domain-containing protein</fullName>
    </recommendedName>
</protein>
<dbReference type="InterPro" id="IPR050228">
    <property type="entry name" value="Carboxylesterase_BioH"/>
</dbReference>
<comment type="similarity">
    <text evidence="1">Belongs to the peptidase S33 family.</text>
</comment>
<dbReference type="GO" id="GO:0008233">
    <property type="term" value="F:peptidase activity"/>
    <property type="evidence" value="ECO:0007669"/>
    <property type="project" value="InterPro"/>
</dbReference>
<evidence type="ECO:0000313" key="4">
    <source>
        <dbReference type="EMBL" id="KAF5312417.1"/>
    </source>
</evidence>
<gene>
    <name evidence="4" type="ORF">D9619_003637</name>
</gene>
<name>A0A8H5EU31_9AGAR</name>
<dbReference type="PIRSF" id="PIRSF005539">
    <property type="entry name" value="Pept_S33_TRI_F1"/>
    <property type="match status" value="1"/>
</dbReference>
<organism evidence="4 5">
    <name type="scientific">Psilocybe cf. subviscida</name>
    <dbReference type="NCBI Taxonomy" id="2480587"/>
    <lineage>
        <taxon>Eukaryota</taxon>
        <taxon>Fungi</taxon>
        <taxon>Dikarya</taxon>
        <taxon>Basidiomycota</taxon>
        <taxon>Agaricomycotina</taxon>
        <taxon>Agaricomycetes</taxon>
        <taxon>Agaricomycetidae</taxon>
        <taxon>Agaricales</taxon>
        <taxon>Agaricineae</taxon>
        <taxon>Strophariaceae</taxon>
        <taxon>Psilocybe</taxon>
    </lineage>
</organism>
<feature type="domain" description="AB hydrolase-1" evidence="3">
    <location>
        <begin position="68"/>
        <end position="322"/>
    </location>
</feature>
<dbReference type="EMBL" id="JAACJJ010000056">
    <property type="protein sequence ID" value="KAF5312417.1"/>
    <property type="molecule type" value="Genomic_DNA"/>
</dbReference>
<dbReference type="InterPro" id="IPR029058">
    <property type="entry name" value="AB_hydrolase_fold"/>
</dbReference>
<keyword evidence="5" id="KW-1185">Reference proteome</keyword>
<dbReference type="GO" id="GO:0006508">
    <property type="term" value="P:proteolysis"/>
    <property type="evidence" value="ECO:0007669"/>
    <property type="project" value="InterPro"/>
</dbReference>
<dbReference type="Pfam" id="PF00561">
    <property type="entry name" value="Abhydrolase_1"/>
    <property type="match status" value="1"/>
</dbReference>
<dbReference type="OrthoDB" id="190201at2759"/>
<evidence type="ECO:0000256" key="2">
    <source>
        <dbReference type="ARBA" id="ARBA00022801"/>
    </source>
</evidence>
<dbReference type="InterPro" id="IPR002410">
    <property type="entry name" value="Peptidase_S33"/>
</dbReference>
<proteinExistence type="inferred from homology"/>
<evidence type="ECO:0000256" key="1">
    <source>
        <dbReference type="ARBA" id="ARBA00010088"/>
    </source>
</evidence>
<accession>A0A8H5EU31</accession>
<sequence>MHSEMIAEIMAPPPLSRNHEHRLTISTPLVNKMSTVVREGKVPFKVGSKTFETWYKVFGDLKAAKKRPIVVLHGGPGMSHHYMLPSKRLYEKAGIPVILYDQIGNGASSHWPDAPKEFWVPSLFMDELNNLTQALGISDDFDLLGQSWGGMLAAEYAATHTPKGLKRLIISNSPVSMDLCAIGMDELLSHFPDEFVKMIRKHEAEGTTSTQEYQDAAMTFYKKHTCVTDPWPEELNQSFAEFAKDPTVYHTMLGPSEFTTTGNLKGWDITSIIHKINCPTLLISAPLDEIQECAVVPFFNKIPKVKWVELQNSTHLGQFEEPERYYQVILDFLETVQV</sequence>
<dbReference type="SUPFAM" id="SSF53474">
    <property type="entry name" value="alpha/beta-Hydrolases"/>
    <property type="match status" value="1"/>
</dbReference>
<dbReference type="PANTHER" id="PTHR43194">
    <property type="entry name" value="HYDROLASE ALPHA/BETA FOLD FAMILY"/>
    <property type="match status" value="1"/>
</dbReference>
<keyword evidence="2" id="KW-0378">Hydrolase</keyword>